<dbReference type="GeneID" id="94839011"/>
<dbReference type="SMART" id="SM00640">
    <property type="entry name" value="Glyco_32"/>
    <property type="match status" value="1"/>
</dbReference>
<dbReference type="GO" id="GO:0005737">
    <property type="term" value="C:cytoplasm"/>
    <property type="evidence" value="ECO:0007669"/>
    <property type="project" value="TreeGrafter"/>
</dbReference>
<dbReference type="Pfam" id="PF00251">
    <property type="entry name" value="Glyco_hydro_32N"/>
    <property type="match status" value="1"/>
</dbReference>
<dbReference type="EMBL" id="MLAK01000722">
    <property type="protein sequence ID" value="OHT06558.1"/>
    <property type="molecule type" value="Genomic_DNA"/>
</dbReference>
<dbReference type="Proteomes" id="UP000179807">
    <property type="component" value="Unassembled WGS sequence"/>
</dbReference>
<dbReference type="GO" id="GO:0004575">
    <property type="term" value="F:sucrose alpha-glucosidase activity"/>
    <property type="evidence" value="ECO:0007669"/>
    <property type="project" value="TreeGrafter"/>
</dbReference>
<dbReference type="Pfam" id="PF16352">
    <property type="entry name" value="DUF4980"/>
    <property type="match status" value="1"/>
</dbReference>
<evidence type="ECO:0000256" key="2">
    <source>
        <dbReference type="ARBA" id="ARBA00022801"/>
    </source>
</evidence>
<dbReference type="VEuPathDB" id="TrichDB:TRFO_25372"/>
<dbReference type="PANTHER" id="PTHR42800">
    <property type="entry name" value="EXOINULINASE INUD (AFU_ORTHOLOGUE AFUA_5G00480)"/>
    <property type="match status" value="1"/>
</dbReference>
<dbReference type="InterPro" id="IPR032313">
    <property type="entry name" value="DUF4980"/>
</dbReference>
<dbReference type="InterPro" id="IPR023296">
    <property type="entry name" value="Glyco_hydro_beta-prop_sf"/>
</dbReference>
<keyword evidence="9" id="KW-1185">Reference proteome</keyword>
<name>A0A1J4KA69_9EUKA</name>
<sequence>MNFFKYIKKITELSSTIEFNEKSSLNCHSPHLFSSQRMSGIQITRTHNDGFNPVVLKFDVAKKYLLIPIEEEAPERPFTVINSKYRRTFLIRLAVKKVEYNVPLELEEAGTVVEIYKAPAETAIGWSKLELADSYDTTNTDYYRPNYHFTPPFGWMNDPNGLFYLDGVYHLYYQHNPFASTWGNMSWGHATTKDFVHYEHHPIVLFPDELGHIFSGSIVIDKDNTAGFGANAVIAFYTNAGGDDYQIQTNSIAYSTDGGYTFTKYENNPVVTFDCRDFRDPTVIRYNDQWNLFIATGQCIRIYSSLNLKEWKYESTFGRGIGCHDGVWECPAVLKVDGKWVILLNINPGGPFGGSATQYFVGEFDGHQFICESDPWNTKWMDYGRDAYATVCFHNAPVNTAIAWMSNWDYAKIAPTHQFRSAFSIPRIFKLVECPCSHEHYLYSYPLPSFEEKFVNKVDELTTACLATVDLSKVTAKQVRIILKNQQEEVTLVVNREVEGGRFEFERGLKSGLHTFSDAFCCLTHCPYQISDHYQLKLFVDKHSVEVFDGAGSFTMTTTVFPRSPYTTIVVEPIDGECSSTVTIKSL</sequence>
<dbReference type="SUPFAM" id="SSF49899">
    <property type="entry name" value="Concanavalin A-like lectins/glucanases"/>
    <property type="match status" value="1"/>
</dbReference>
<dbReference type="InterPro" id="IPR013320">
    <property type="entry name" value="ConA-like_dom_sf"/>
</dbReference>
<feature type="domain" description="DUF4980" evidence="7">
    <location>
        <begin position="54"/>
        <end position="147"/>
    </location>
</feature>
<dbReference type="InterPro" id="IPR001362">
    <property type="entry name" value="Glyco_hydro_32"/>
</dbReference>
<evidence type="ECO:0000256" key="4">
    <source>
        <dbReference type="RuleBase" id="RU362110"/>
    </source>
</evidence>
<keyword evidence="2 4" id="KW-0378">Hydrolase</keyword>
<dbReference type="RefSeq" id="XP_068359694.1">
    <property type="nucleotide sequence ID" value="XM_068504307.1"/>
</dbReference>
<dbReference type="InterPro" id="IPR013189">
    <property type="entry name" value="Glyco_hydro_32_C"/>
</dbReference>
<gene>
    <name evidence="8" type="ORF">TRFO_25372</name>
</gene>
<dbReference type="InterPro" id="IPR013148">
    <property type="entry name" value="Glyco_hydro_32_N"/>
</dbReference>
<dbReference type="GO" id="GO:0005987">
    <property type="term" value="P:sucrose catabolic process"/>
    <property type="evidence" value="ECO:0007669"/>
    <property type="project" value="TreeGrafter"/>
</dbReference>
<evidence type="ECO:0000259" key="6">
    <source>
        <dbReference type="Pfam" id="PF08244"/>
    </source>
</evidence>
<keyword evidence="3 4" id="KW-0326">Glycosidase</keyword>
<evidence type="ECO:0000256" key="3">
    <source>
        <dbReference type="ARBA" id="ARBA00023295"/>
    </source>
</evidence>
<dbReference type="SUPFAM" id="SSF75005">
    <property type="entry name" value="Arabinanase/levansucrase/invertase"/>
    <property type="match status" value="1"/>
</dbReference>
<dbReference type="Gene3D" id="2.115.10.20">
    <property type="entry name" value="Glycosyl hydrolase domain, family 43"/>
    <property type="match status" value="1"/>
</dbReference>
<evidence type="ECO:0000256" key="1">
    <source>
        <dbReference type="ARBA" id="ARBA00009902"/>
    </source>
</evidence>
<protein>
    <submittedName>
        <fullName evidence="8">Fructofuranosidase</fullName>
    </submittedName>
</protein>
<dbReference type="Pfam" id="PF08244">
    <property type="entry name" value="Glyco_hydro_32C"/>
    <property type="match status" value="1"/>
</dbReference>
<dbReference type="OrthoDB" id="202537at2759"/>
<feature type="domain" description="Glycosyl hydrolase family 32 N-terminal" evidence="5">
    <location>
        <begin position="148"/>
        <end position="433"/>
    </location>
</feature>
<evidence type="ECO:0000313" key="9">
    <source>
        <dbReference type="Proteomes" id="UP000179807"/>
    </source>
</evidence>
<evidence type="ECO:0000313" key="8">
    <source>
        <dbReference type="EMBL" id="OHT06558.1"/>
    </source>
</evidence>
<proteinExistence type="inferred from homology"/>
<feature type="domain" description="Glycosyl hydrolase family 32 C-terminal" evidence="6">
    <location>
        <begin position="464"/>
        <end position="576"/>
    </location>
</feature>
<dbReference type="PANTHER" id="PTHR42800:SF1">
    <property type="entry name" value="EXOINULINASE INUD (AFU_ORTHOLOGUE AFUA_5G00480)"/>
    <property type="match status" value="1"/>
</dbReference>
<dbReference type="PROSITE" id="PS00609">
    <property type="entry name" value="GLYCOSYL_HYDROL_F32"/>
    <property type="match status" value="1"/>
</dbReference>
<dbReference type="CDD" id="cd18622">
    <property type="entry name" value="GH32_Inu-like"/>
    <property type="match status" value="1"/>
</dbReference>
<evidence type="ECO:0000259" key="7">
    <source>
        <dbReference type="Pfam" id="PF16352"/>
    </source>
</evidence>
<comment type="caution">
    <text evidence="8">The sequence shown here is derived from an EMBL/GenBank/DDBJ whole genome shotgun (WGS) entry which is preliminary data.</text>
</comment>
<comment type="similarity">
    <text evidence="1 4">Belongs to the glycosyl hydrolase 32 family.</text>
</comment>
<dbReference type="AlphaFoldDB" id="A0A1J4KA69"/>
<dbReference type="InterPro" id="IPR018053">
    <property type="entry name" value="Glyco_hydro_32_AS"/>
</dbReference>
<dbReference type="Gene3D" id="2.60.120.560">
    <property type="entry name" value="Exo-inulinase, domain 1"/>
    <property type="match status" value="1"/>
</dbReference>
<evidence type="ECO:0000259" key="5">
    <source>
        <dbReference type="Pfam" id="PF00251"/>
    </source>
</evidence>
<organism evidence="8 9">
    <name type="scientific">Tritrichomonas foetus</name>
    <dbReference type="NCBI Taxonomy" id="1144522"/>
    <lineage>
        <taxon>Eukaryota</taxon>
        <taxon>Metamonada</taxon>
        <taxon>Parabasalia</taxon>
        <taxon>Tritrichomonadida</taxon>
        <taxon>Tritrichomonadidae</taxon>
        <taxon>Tritrichomonas</taxon>
    </lineage>
</organism>
<accession>A0A1J4KA69</accession>
<reference evidence="8" key="1">
    <citation type="submission" date="2016-10" db="EMBL/GenBank/DDBJ databases">
        <authorList>
            <person name="Benchimol M."/>
            <person name="Almeida L.G."/>
            <person name="Vasconcelos A.T."/>
            <person name="Perreira-Neves A."/>
            <person name="Rosa I.A."/>
            <person name="Tasca T."/>
            <person name="Bogo M.R."/>
            <person name="de Souza W."/>
        </authorList>
    </citation>
    <scope>NUCLEOTIDE SEQUENCE [LARGE SCALE GENOMIC DNA]</scope>
    <source>
        <strain evidence="8">K</strain>
    </source>
</reference>